<evidence type="ECO:0000313" key="2">
    <source>
        <dbReference type="Proteomes" id="UP001196565"/>
    </source>
</evidence>
<dbReference type="Proteomes" id="UP001196565">
    <property type="component" value="Unassembled WGS sequence"/>
</dbReference>
<sequence length="130" mass="13741">MTPTMQPTTKTARVLTLDDSCPELPLVEGKGRAVTLIWPGSGATSRTMHHVTLEDGGATILQRHDGEAVYYVKSGSGVVIDPDAASRDLLVEGNMVFIEPGTAYRFEADASGMVLLGGPCPADPALYSHL</sequence>
<organism evidence="1 2">
    <name type="scientific">Roseomonas alba</name>
    <dbReference type="NCBI Taxonomy" id="2846776"/>
    <lineage>
        <taxon>Bacteria</taxon>
        <taxon>Pseudomonadati</taxon>
        <taxon>Pseudomonadota</taxon>
        <taxon>Alphaproteobacteria</taxon>
        <taxon>Acetobacterales</taxon>
        <taxon>Roseomonadaceae</taxon>
        <taxon>Roseomonas</taxon>
    </lineage>
</organism>
<name>A0ABS7AAJ8_9PROT</name>
<evidence type="ECO:0008006" key="3">
    <source>
        <dbReference type="Google" id="ProtNLM"/>
    </source>
</evidence>
<dbReference type="RefSeq" id="WP_219763933.1">
    <property type="nucleotide sequence ID" value="NZ_JAHYBZ010000005.1"/>
</dbReference>
<comment type="caution">
    <text evidence="1">The sequence shown here is derived from an EMBL/GenBank/DDBJ whole genome shotgun (WGS) entry which is preliminary data.</text>
</comment>
<evidence type="ECO:0000313" key="1">
    <source>
        <dbReference type="EMBL" id="MBW6399325.1"/>
    </source>
</evidence>
<protein>
    <recommendedName>
        <fullName evidence="3">Cupin domain-containing protein</fullName>
    </recommendedName>
</protein>
<dbReference type="SUPFAM" id="SSF51182">
    <property type="entry name" value="RmlC-like cupins"/>
    <property type="match status" value="1"/>
</dbReference>
<keyword evidence="2" id="KW-1185">Reference proteome</keyword>
<dbReference type="EMBL" id="JAHYBZ010000005">
    <property type="protein sequence ID" value="MBW6399325.1"/>
    <property type="molecule type" value="Genomic_DNA"/>
</dbReference>
<gene>
    <name evidence="1" type="ORF">KPL78_15800</name>
</gene>
<reference evidence="1 2" key="1">
    <citation type="submission" date="2021-07" db="EMBL/GenBank/DDBJ databases">
        <authorList>
            <person name="So Y."/>
        </authorList>
    </citation>
    <scope>NUCLEOTIDE SEQUENCE [LARGE SCALE GENOMIC DNA]</scope>
    <source>
        <strain evidence="1 2">HJA6</strain>
    </source>
</reference>
<dbReference type="Gene3D" id="2.60.120.10">
    <property type="entry name" value="Jelly Rolls"/>
    <property type="match status" value="1"/>
</dbReference>
<dbReference type="InterPro" id="IPR011051">
    <property type="entry name" value="RmlC_Cupin_sf"/>
</dbReference>
<dbReference type="InterPro" id="IPR014710">
    <property type="entry name" value="RmlC-like_jellyroll"/>
</dbReference>
<accession>A0ABS7AAJ8</accession>
<proteinExistence type="predicted"/>